<evidence type="ECO:0000256" key="4">
    <source>
        <dbReference type="ARBA" id="ARBA00022989"/>
    </source>
</evidence>
<keyword evidence="5 7" id="KW-0472">Membrane</keyword>
<organism evidence="8 9">
    <name type="scientific">Meloidogyne javanica</name>
    <name type="common">Root-knot nematode worm</name>
    <dbReference type="NCBI Taxonomy" id="6303"/>
    <lineage>
        <taxon>Eukaryota</taxon>
        <taxon>Metazoa</taxon>
        <taxon>Ecdysozoa</taxon>
        <taxon>Nematoda</taxon>
        <taxon>Chromadorea</taxon>
        <taxon>Rhabditida</taxon>
        <taxon>Tylenchina</taxon>
        <taxon>Tylenchomorpha</taxon>
        <taxon>Tylenchoidea</taxon>
        <taxon>Meloidogynidae</taxon>
        <taxon>Meloidogyninae</taxon>
        <taxon>Meloidogyne</taxon>
        <taxon>Meloidogyne incognita group</taxon>
    </lineage>
</organism>
<comment type="similarity">
    <text evidence="2">Belongs to the FUN14 family.</text>
</comment>
<reference evidence="9" key="1">
    <citation type="submission" date="2022-11" db="UniProtKB">
        <authorList>
            <consortium name="WormBaseParasite"/>
        </authorList>
    </citation>
    <scope>IDENTIFICATION</scope>
</reference>
<dbReference type="Proteomes" id="UP000887561">
    <property type="component" value="Unplaced"/>
</dbReference>
<evidence type="ECO:0000313" key="9">
    <source>
        <dbReference type="WBParaSite" id="scaffold34096_cov315.g21172"/>
    </source>
</evidence>
<dbReference type="GO" id="GO:0005741">
    <property type="term" value="C:mitochondrial outer membrane"/>
    <property type="evidence" value="ECO:0007669"/>
    <property type="project" value="UniProtKB-SubCell"/>
</dbReference>
<feature type="transmembrane region" description="Helical" evidence="7">
    <location>
        <begin position="71"/>
        <end position="92"/>
    </location>
</feature>
<evidence type="ECO:0000256" key="1">
    <source>
        <dbReference type="ARBA" id="ARBA00004374"/>
    </source>
</evidence>
<keyword evidence="3 7" id="KW-0812">Transmembrane</keyword>
<evidence type="ECO:0000256" key="7">
    <source>
        <dbReference type="SAM" id="Phobius"/>
    </source>
</evidence>
<name>A0A915M6Y1_MELJA</name>
<dbReference type="GO" id="GO:0000422">
    <property type="term" value="P:autophagy of mitochondrion"/>
    <property type="evidence" value="ECO:0007669"/>
    <property type="project" value="TreeGrafter"/>
</dbReference>
<accession>A0A915M6Y1</accession>
<feature type="region of interest" description="Disordered" evidence="6">
    <location>
        <begin position="1"/>
        <end position="22"/>
    </location>
</feature>
<sequence length="224" mass="24147">MKDTSKTTATSTNSTARVNRGNSDDDRVLVPFIRDVLAVANVSDQPPVIQIAVGAGGGVVTGYLFGKTSKFVAAFVGGAILLVQLFECQGYLTINKKRLSRDIGQAKEQLSAVLGTVNNGETKNWVDNCVAKGEALISRKSTKNNGMLYTKKLPYKIRFKCETLDLEQAMIHRAACLGAVWAKPINWVANYCAIKEEVVSNFLIQNIRTIGGFLGGALLGFGLS</sequence>
<keyword evidence="8" id="KW-1185">Reference proteome</keyword>
<evidence type="ECO:0000256" key="2">
    <source>
        <dbReference type="ARBA" id="ARBA00009160"/>
    </source>
</evidence>
<evidence type="ECO:0000313" key="8">
    <source>
        <dbReference type="Proteomes" id="UP000887561"/>
    </source>
</evidence>
<protein>
    <submittedName>
        <fullName evidence="9">FUN14 domain-containing protein 1</fullName>
    </submittedName>
</protein>
<evidence type="ECO:0000256" key="6">
    <source>
        <dbReference type="SAM" id="MobiDB-lite"/>
    </source>
</evidence>
<dbReference type="WBParaSite" id="scaffold34096_cov315.g21172">
    <property type="protein sequence ID" value="scaffold34096_cov315.g21172"/>
    <property type="gene ID" value="scaffold34096_cov315.g21172"/>
</dbReference>
<evidence type="ECO:0000256" key="5">
    <source>
        <dbReference type="ARBA" id="ARBA00023136"/>
    </source>
</evidence>
<dbReference type="PANTHER" id="PTHR21346:SF0">
    <property type="entry name" value="RE45833P"/>
    <property type="match status" value="1"/>
</dbReference>
<comment type="subcellular location">
    <subcellularLocation>
        <location evidence="1">Mitochondrion outer membrane</location>
        <topology evidence="1">Multi-pass membrane protein</topology>
    </subcellularLocation>
</comment>
<proteinExistence type="inferred from homology"/>
<dbReference type="PANTHER" id="PTHR21346">
    <property type="entry name" value="FUN14 DOMAIN CONTAINING"/>
    <property type="match status" value="1"/>
</dbReference>
<feature type="compositionally biased region" description="Low complexity" evidence="6">
    <location>
        <begin position="1"/>
        <end position="16"/>
    </location>
</feature>
<dbReference type="InterPro" id="IPR007014">
    <property type="entry name" value="FUN14"/>
</dbReference>
<evidence type="ECO:0000256" key="3">
    <source>
        <dbReference type="ARBA" id="ARBA00022692"/>
    </source>
</evidence>
<dbReference type="Pfam" id="PF04930">
    <property type="entry name" value="FUN14"/>
    <property type="match status" value="1"/>
</dbReference>
<keyword evidence="4 7" id="KW-1133">Transmembrane helix</keyword>
<dbReference type="AlphaFoldDB" id="A0A915M6Y1"/>